<proteinExistence type="predicted"/>
<organism evidence="2 3">
    <name type="scientific">Strongyloides papillosus</name>
    <name type="common">Intestinal threadworm</name>
    <dbReference type="NCBI Taxonomy" id="174720"/>
    <lineage>
        <taxon>Eukaryota</taxon>
        <taxon>Metazoa</taxon>
        <taxon>Ecdysozoa</taxon>
        <taxon>Nematoda</taxon>
        <taxon>Chromadorea</taxon>
        <taxon>Rhabditida</taxon>
        <taxon>Tylenchina</taxon>
        <taxon>Panagrolaimomorpha</taxon>
        <taxon>Strongyloidoidea</taxon>
        <taxon>Strongyloididae</taxon>
        <taxon>Strongyloides</taxon>
    </lineage>
</organism>
<evidence type="ECO:0000313" key="2">
    <source>
        <dbReference type="Proteomes" id="UP000046392"/>
    </source>
</evidence>
<dbReference type="Pfam" id="PF04707">
    <property type="entry name" value="PRELI"/>
    <property type="match status" value="1"/>
</dbReference>
<accession>A0A0N5BLV6</accession>
<dbReference type="InterPro" id="IPR037365">
    <property type="entry name" value="Slowmo/Ups"/>
</dbReference>
<name>A0A0N5BLV6_STREA</name>
<evidence type="ECO:0000313" key="3">
    <source>
        <dbReference type="WBParaSite" id="SPAL_0000690200.1"/>
    </source>
</evidence>
<dbReference type="STRING" id="174720.A0A0N5BLV6"/>
<dbReference type="WBParaSite" id="SPAL_0000690200.1">
    <property type="protein sequence ID" value="SPAL_0000690200.1"/>
    <property type="gene ID" value="SPAL_0000690200"/>
</dbReference>
<feature type="domain" description="PRELI/MSF1" evidence="1">
    <location>
        <begin position="1"/>
        <end position="125"/>
    </location>
</feature>
<dbReference type="AlphaFoldDB" id="A0A0N5BLV6"/>
<dbReference type="PROSITE" id="PS50904">
    <property type="entry name" value="PRELI_MSF1"/>
    <property type="match status" value="1"/>
</dbReference>
<sequence length="169" mass="19525">MVQSYQSPVYIYKYPFELVMAAYEMRFPTCPQIPIFVGNKRILKIEAENISFSNRISIQEECKYYAHPDNENWTCFEQRATLDVLSFFGFESVVEKLAIKHYTANINKGKEIMQIFIDELAKKGITEVPRWKGVTEDEADKKTDEICSLLTNNVFSECEGKSITCADSM</sequence>
<protein>
    <submittedName>
        <fullName evidence="3">PRELI/MSF1 domain-containing protein</fullName>
    </submittedName>
</protein>
<dbReference type="Proteomes" id="UP000046392">
    <property type="component" value="Unplaced"/>
</dbReference>
<evidence type="ECO:0000259" key="1">
    <source>
        <dbReference type="PROSITE" id="PS50904"/>
    </source>
</evidence>
<dbReference type="InterPro" id="IPR006797">
    <property type="entry name" value="PRELI/MSF1_dom"/>
</dbReference>
<keyword evidence="2" id="KW-1185">Reference proteome</keyword>
<dbReference type="PANTHER" id="PTHR11158">
    <property type="entry name" value="MSF1/PX19 RELATED"/>
    <property type="match status" value="1"/>
</dbReference>
<dbReference type="GO" id="GO:0005758">
    <property type="term" value="C:mitochondrial intermembrane space"/>
    <property type="evidence" value="ECO:0007669"/>
    <property type="project" value="InterPro"/>
</dbReference>
<reference evidence="3" key="1">
    <citation type="submission" date="2017-02" db="UniProtKB">
        <authorList>
            <consortium name="WormBaseParasite"/>
        </authorList>
    </citation>
    <scope>IDENTIFICATION</scope>
</reference>